<dbReference type="PANTHER" id="PTHR47162:SF8">
    <property type="entry name" value="METHYL-CPG-BINDING DOMAIN-CONTAINING PROTEIN 9"/>
    <property type="match status" value="1"/>
</dbReference>
<feature type="region of interest" description="Disordered" evidence="1">
    <location>
        <begin position="308"/>
        <end position="327"/>
    </location>
</feature>
<keyword evidence="3" id="KW-1185">Reference proteome</keyword>
<gene>
    <name evidence="2" type="ORF">KIW84_014399</name>
</gene>
<sequence>MLSQSTNGEVGLKEGFSLFPNTSKCLFKPHTATTNPNGLGVFVDSLPSEEIPKEKSRFNSVDKSISVAHSDSDSQNLNSVGQLRTVPLVVESPCTDKSPKYFQSPNHMAQGINGYSGATHIQVSQNAVNELEPYHLELNAIRHNILLLQNSITSIGSQLSKVPVRQEFLSIDPSERSCIVVDASAVLQHRKGLPFSKDFADKFSALQHWALSEKDNYKMLIDDQVPRNTPSNSLVTKATSLLEKSYGPYFELDNADVVKKQSKKNRTTTDEKLCRCECLEPIWPSRKHCLYCHKTFLTDVEFEPKGHDIDGGASKASESRVSQENPDGAGICHDIKSGKSTQGLAANESNETGKSSKLGEQRDGKLSFCNPASDMVVWLLRGSFVVLETTSCCCKSSTLPSLTLRISSLDSAIMYEKLPNSSLTVSSDPSAVAEQKLVITVDADKTKASRKSSRKRKESDGVALVLCQSDPVLNDGQSRDEESRQAVIDGVRKRFIEKVVADHEEKDYDSSSD</sequence>
<dbReference type="Proteomes" id="UP001058974">
    <property type="component" value="Chromosome 1"/>
</dbReference>
<reference evidence="2 3" key="1">
    <citation type="journal article" date="2022" name="Nat. Genet.">
        <title>Improved pea reference genome and pan-genome highlight genomic features and evolutionary characteristics.</title>
        <authorList>
            <person name="Yang T."/>
            <person name="Liu R."/>
            <person name="Luo Y."/>
            <person name="Hu S."/>
            <person name="Wang D."/>
            <person name="Wang C."/>
            <person name="Pandey M.K."/>
            <person name="Ge S."/>
            <person name="Xu Q."/>
            <person name="Li N."/>
            <person name="Li G."/>
            <person name="Huang Y."/>
            <person name="Saxena R.K."/>
            <person name="Ji Y."/>
            <person name="Li M."/>
            <person name="Yan X."/>
            <person name="He Y."/>
            <person name="Liu Y."/>
            <person name="Wang X."/>
            <person name="Xiang C."/>
            <person name="Varshney R.K."/>
            <person name="Ding H."/>
            <person name="Gao S."/>
            <person name="Zong X."/>
        </authorList>
    </citation>
    <scope>NUCLEOTIDE SEQUENCE [LARGE SCALE GENOMIC DNA]</scope>
    <source>
        <strain evidence="2 3">cv. Zhongwan 6</strain>
    </source>
</reference>
<evidence type="ECO:0000256" key="1">
    <source>
        <dbReference type="SAM" id="MobiDB-lite"/>
    </source>
</evidence>
<accession>A0A9D5BMM5</accession>
<feature type="compositionally biased region" description="Polar residues" evidence="1">
    <location>
        <begin position="343"/>
        <end position="355"/>
    </location>
</feature>
<name>A0A9D5BMM5_PEA</name>
<dbReference type="Gramene" id="Psat01G0439900-T1">
    <property type="protein sequence ID" value="KAI5446542.1"/>
    <property type="gene ID" value="KIW84_014399"/>
</dbReference>
<evidence type="ECO:0000313" key="3">
    <source>
        <dbReference type="Proteomes" id="UP001058974"/>
    </source>
</evidence>
<dbReference type="PANTHER" id="PTHR47162">
    <property type="entry name" value="OS02G0192300 PROTEIN"/>
    <property type="match status" value="1"/>
</dbReference>
<feature type="region of interest" description="Disordered" evidence="1">
    <location>
        <begin position="343"/>
        <end position="362"/>
    </location>
</feature>
<comment type="caution">
    <text evidence="2">The sequence shown here is derived from an EMBL/GenBank/DDBJ whole genome shotgun (WGS) entry which is preliminary data.</text>
</comment>
<evidence type="ECO:0000313" key="2">
    <source>
        <dbReference type="EMBL" id="KAI5446542.1"/>
    </source>
</evidence>
<proteinExistence type="predicted"/>
<protein>
    <submittedName>
        <fullName evidence="2">Uncharacterized protein</fullName>
    </submittedName>
</protein>
<dbReference type="EMBL" id="JAMSHJ010000001">
    <property type="protein sequence ID" value="KAI5446542.1"/>
    <property type="molecule type" value="Genomic_DNA"/>
</dbReference>
<organism evidence="2 3">
    <name type="scientific">Pisum sativum</name>
    <name type="common">Garden pea</name>
    <name type="synonym">Lathyrus oleraceus</name>
    <dbReference type="NCBI Taxonomy" id="3888"/>
    <lineage>
        <taxon>Eukaryota</taxon>
        <taxon>Viridiplantae</taxon>
        <taxon>Streptophyta</taxon>
        <taxon>Embryophyta</taxon>
        <taxon>Tracheophyta</taxon>
        <taxon>Spermatophyta</taxon>
        <taxon>Magnoliopsida</taxon>
        <taxon>eudicotyledons</taxon>
        <taxon>Gunneridae</taxon>
        <taxon>Pentapetalae</taxon>
        <taxon>rosids</taxon>
        <taxon>fabids</taxon>
        <taxon>Fabales</taxon>
        <taxon>Fabaceae</taxon>
        <taxon>Papilionoideae</taxon>
        <taxon>50 kb inversion clade</taxon>
        <taxon>NPAAA clade</taxon>
        <taxon>Hologalegina</taxon>
        <taxon>IRL clade</taxon>
        <taxon>Fabeae</taxon>
        <taxon>Lathyrus</taxon>
    </lineage>
</organism>
<dbReference type="AlphaFoldDB" id="A0A9D5BMM5"/>